<accession>A0AAP0P732</accession>
<keyword evidence="2" id="KW-1185">Reference proteome</keyword>
<name>A0AAP0P732_9MAGN</name>
<gene>
    <name evidence="1" type="ORF">Scep_012856</name>
</gene>
<dbReference type="EMBL" id="JBBNAG010000005">
    <property type="protein sequence ID" value="KAK9133328.1"/>
    <property type="molecule type" value="Genomic_DNA"/>
</dbReference>
<organism evidence="1 2">
    <name type="scientific">Stephania cephalantha</name>
    <dbReference type="NCBI Taxonomy" id="152367"/>
    <lineage>
        <taxon>Eukaryota</taxon>
        <taxon>Viridiplantae</taxon>
        <taxon>Streptophyta</taxon>
        <taxon>Embryophyta</taxon>
        <taxon>Tracheophyta</taxon>
        <taxon>Spermatophyta</taxon>
        <taxon>Magnoliopsida</taxon>
        <taxon>Ranunculales</taxon>
        <taxon>Menispermaceae</taxon>
        <taxon>Menispermoideae</taxon>
        <taxon>Cissampelideae</taxon>
        <taxon>Stephania</taxon>
    </lineage>
</organism>
<dbReference type="Proteomes" id="UP001419268">
    <property type="component" value="Unassembled WGS sequence"/>
</dbReference>
<reference evidence="1 2" key="1">
    <citation type="submission" date="2024-01" db="EMBL/GenBank/DDBJ databases">
        <title>Genome assemblies of Stephania.</title>
        <authorList>
            <person name="Yang L."/>
        </authorList>
    </citation>
    <scope>NUCLEOTIDE SEQUENCE [LARGE SCALE GENOMIC DNA]</scope>
    <source>
        <strain evidence="1">JXDWG</strain>
        <tissue evidence="1">Leaf</tissue>
    </source>
</reference>
<evidence type="ECO:0000313" key="1">
    <source>
        <dbReference type="EMBL" id="KAK9133328.1"/>
    </source>
</evidence>
<comment type="caution">
    <text evidence="1">The sequence shown here is derived from an EMBL/GenBank/DDBJ whole genome shotgun (WGS) entry which is preliminary data.</text>
</comment>
<sequence length="61" mass="7002">MRAFDQLVHELSLINPYSQIVLSLGKILRKPQFVRGLIVFYLQKSGGDRFVKGRQTIGNRV</sequence>
<dbReference type="AlphaFoldDB" id="A0AAP0P732"/>
<evidence type="ECO:0000313" key="2">
    <source>
        <dbReference type="Proteomes" id="UP001419268"/>
    </source>
</evidence>
<proteinExistence type="predicted"/>
<protein>
    <submittedName>
        <fullName evidence="1">Uncharacterized protein</fullName>
    </submittedName>
</protein>